<evidence type="ECO:0000313" key="2">
    <source>
        <dbReference type="Proteomes" id="UP000735302"/>
    </source>
</evidence>
<accession>A0AAV4CZI2</accession>
<name>A0AAV4CZI2_9GAST</name>
<comment type="caution">
    <text evidence="1">The sequence shown here is derived from an EMBL/GenBank/DDBJ whole genome shotgun (WGS) entry which is preliminary data.</text>
</comment>
<keyword evidence="2" id="KW-1185">Reference proteome</keyword>
<dbReference type="EMBL" id="BLXT01007216">
    <property type="protein sequence ID" value="GFO37337.1"/>
    <property type="molecule type" value="Genomic_DNA"/>
</dbReference>
<evidence type="ECO:0000313" key="1">
    <source>
        <dbReference type="EMBL" id="GFO37337.1"/>
    </source>
</evidence>
<reference evidence="1 2" key="1">
    <citation type="journal article" date="2021" name="Elife">
        <title>Chloroplast acquisition without the gene transfer in kleptoplastic sea slugs, Plakobranchus ocellatus.</title>
        <authorList>
            <person name="Maeda T."/>
            <person name="Takahashi S."/>
            <person name="Yoshida T."/>
            <person name="Shimamura S."/>
            <person name="Takaki Y."/>
            <person name="Nagai Y."/>
            <person name="Toyoda A."/>
            <person name="Suzuki Y."/>
            <person name="Arimoto A."/>
            <person name="Ishii H."/>
            <person name="Satoh N."/>
            <person name="Nishiyama T."/>
            <person name="Hasebe M."/>
            <person name="Maruyama T."/>
            <person name="Minagawa J."/>
            <person name="Obokata J."/>
            <person name="Shigenobu S."/>
        </authorList>
    </citation>
    <scope>NUCLEOTIDE SEQUENCE [LARGE SCALE GENOMIC DNA]</scope>
</reference>
<dbReference type="Proteomes" id="UP000735302">
    <property type="component" value="Unassembled WGS sequence"/>
</dbReference>
<protein>
    <submittedName>
        <fullName evidence="1">Histone-lysine N-methyltransferase setd8-a</fullName>
    </submittedName>
</protein>
<organism evidence="1 2">
    <name type="scientific">Plakobranchus ocellatus</name>
    <dbReference type="NCBI Taxonomy" id="259542"/>
    <lineage>
        <taxon>Eukaryota</taxon>
        <taxon>Metazoa</taxon>
        <taxon>Spiralia</taxon>
        <taxon>Lophotrochozoa</taxon>
        <taxon>Mollusca</taxon>
        <taxon>Gastropoda</taxon>
        <taxon>Heterobranchia</taxon>
        <taxon>Euthyneura</taxon>
        <taxon>Panpulmonata</taxon>
        <taxon>Sacoglossa</taxon>
        <taxon>Placobranchoidea</taxon>
        <taxon>Plakobranchidae</taxon>
        <taxon>Plakobranchus</taxon>
    </lineage>
</organism>
<proteinExistence type="predicted"/>
<dbReference type="AlphaFoldDB" id="A0AAV4CZI2"/>
<gene>
    <name evidence="1" type="ORF">PoB_006384200</name>
</gene>
<sequence length="135" mass="15568">MLLLEWTEAQNGTWIDPQLVSSLQDPLEKELMGGMKLAYQSGKGSKRLMPVLFPIDILPAMEKFVELRKECGVSENNPFFVPNTVQNSTLPAWRKSVSVRWFKSQPMRSPAERFTHQVQFLRVIYGFHARLTIET</sequence>